<gene>
    <name evidence="1" type="ORF">PFDG_05272</name>
</gene>
<name>A0A0L7MA35_PLAF4</name>
<dbReference type="AlphaFoldDB" id="A0A0L7MA35"/>
<protein>
    <submittedName>
        <fullName evidence="1">Uncharacterized protein</fullName>
    </submittedName>
</protein>
<dbReference type="EMBL" id="GG703029">
    <property type="protein sequence ID" value="KOB89719.1"/>
    <property type="molecule type" value="Genomic_DNA"/>
</dbReference>
<proteinExistence type="predicted"/>
<dbReference type="Proteomes" id="UP000054282">
    <property type="component" value="Unassembled WGS sequence"/>
</dbReference>
<accession>A0A0L7MA35</accession>
<evidence type="ECO:0000313" key="2">
    <source>
        <dbReference type="Proteomes" id="UP000054282"/>
    </source>
</evidence>
<sequence>MTHEILDEIHKLQNVPYDIRVKQKMYNRVLEEYSLRPCCYSNLTEGKRSLNIEFFEHLKTI</sequence>
<dbReference type="KEGG" id="pfd:PFDG_05272"/>
<reference evidence="2" key="2">
    <citation type="submission" date="2006-09" db="EMBL/GenBank/DDBJ databases">
        <title>The genome sequence of Plasmodium falciparum Dd2.</title>
        <authorList>
            <consortium name="The Broad Institute Genome Sequencing Platform"/>
            <person name="Birren B."/>
            <person name="Lander E."/>
            <person name="Galagan J."/>
            <person name="Nusbaum C."/>
            <person name="Devon K."/>
            <person name="Henn M."/>
            <person name="Jaffe D."/>
            <person name="Butler J."/>
            <person name="Alvarez P."/>
            <person name="Gnerre S."/>
            <person name="Grabherr M."/>
            <person name="Kleber M."/>
            <person name="Mauceli E."/>
            <person name="Brockman W."/>
            <person name="MacCallum I.A."/>
            <person name="Rounsley S."/>
            <person name="Young S."/>
            <person name="LaButti K."/>
            <person name="Pushparaj V."/>
            <person name="DeCaprio D."/>
            <person name="Crawford M."/>
            <person name="Koehrsen M."/>
            <person name="Engels R."/>
            <person name="Montgomery P."/>
            <person name="Pearson M."/>
            <person name="Howarth C."/>
            <person name="Larson L."/>
            <person name="Luoma S."/>
            <person name="White J."/>
            <person name="Kodira C."/>
            <person name="Zeng Q."/>
            <person name="O'Leary S."/>
            <person name="Yandava C."/>
            <person name="Alvarado L."/>
            <person name="Wirth D."/>
            <person name="Volkman S."/>
            <person name="Hartl D."/>
        </authorList>
    </citation>
    <scope>NUCLEOTIDE SEQUENCE [LARGE SCALE GENOMIC DNA]</scope>
</reference>
<organism evidence="1 2">
    <name type="scientific">Plasmodium falciparum (isolate Dd2)</name>
    <dbReference type="NCBI Taxonomy" id="57267"/>
    <lineage>
        <taxon>Eukaryota</taxon>
        <taxon>Sar</taxon>
        <taxon>Alveolata</taxon>
        <taxon>Apicomplexa</taxon>
        <taxon>Aconoidasida</taxon>
        <taxon>Haemosporida</taxon>
        <taxon>Plasmodiidae</taxon>
        <taxon>Plasmodium</taxon>
        <taxon>Plasmodium (Laverania)</taxon>
    </lineage>
</organism>
<reference evidence="2" key="1">
    <citation type="submission" date="2006-09" db="EMBL/GenBank/DDBJ databases">
        <title>Annotation of Plasmodium falciparum Dd2.</title>
        <authorList>
            <consortium name="The Broad Institute Genome Sequencing Platform"/>
            <person name="Volkman S.K."/>
            <person name="Neafsey D.E."/>
            <person name="Dash A.P."/>
            <person name="Chitnis C.E."/>
            <person name="Hartl D.L."/>
            <person name="Young S.K."/>
            <person name="Zeng Q."/>
            <person name="Koehrsen M."/>
            <person name="Alvarado L."/>
            <person name="Berlin A."/>
            <person name="Borenstein D."/>
            <person name="Chapman S.B."/>
            <person name="Chen Z."/>
            <person name="Engels R."/>
            <person name="Freedman E."/>
            <person name="Gellesch M."/>
            <person name="Goldberg J."/>
            <person name="Griggs A."/>
            <person name="Gujja S."/>
            <person name="Heilman E.R."/>
            <person name="Heiman D.I."/>
            <person name="Howarth C."/>
            <person name="Jen D."/>
            <person name="Larson L."/>
            <person name="Mehta T."/>
            <person name="Neiman D."/>
            <person name="Park D."/>
            <person name="Pearson M."/>
            <person name="Roberts A."/>
            <person name="Saif S."/>
            <person name="Shea T."/>
            <person name="Shenoy N."/>
            <person name="Sisk P."/>
            <person name="Stolte C."/>
            <person name="Sykes S."/>
            <person name="Walk T."/>
            <person name="White J."/>
            <person name="Yandava C."/>
            <person name="Haas B."/>
            <person name="Henn M.R."/>
            <person name="Nusbaum C."/>
            <person name="Birren B."/>
        </authorList>
    </citation>
    <scope>NUCLEOTIDE SEQUENCE [LARGE SCALE GENOMIC DNA]</scope>
</reference>
<evidence type="ECO:0000313" key="1">
    <source>
        <dbReference type="EMBL" id="KOB89719.1"/>
    </source>
</evidence>